<comment type="similarity">
    <text evidence="1">Belongs to the carotenoid/retinoid oxidoreductase family.</text>
</comment>
<dbReference type="InterPro" id="IPR036188">
    <property type="entry name" value="FAD/NAD-bd_sf"/>
</dbReference>
<dbReference type="AlphaFoldDB" id="A0A8C1KZU6"/>
<proteinExistence type="inferred from homology"/>
<dbReference type="Proteomes" id="UP000694427">
    <property type="component" value="Unplaced"/>
</dbReference>
<dbReference type="PANTHER" id="PTHR10668:SF103">
    <property type="entry name" value="PYRIDINE NUCLEOTIDE-DISULFIDE OXIDOREDUCTASE DOMAIN-CONTAINING PROTEIN 2"/>
    <property type="match status" value="1"/>
</dbReference>
<dbReference type="Ensembl" id="ENSCCRT00010058983.1">
    <property type="protein sequence ID" value="ENSCCRP00010053826.1"/>
    <property type="gene ID" value="ENSCCRG00010022662.1"/>
</dbReference>
<dbReference type="Pfam" id="PF13450">
    <property type="entry name" value="NAD_binding_8"/>
    <property type="match status" value="1"/>
</dbReference>
<keyword evidence="3" id="KW-1185">Reference proteome</keyword>
<evidence type="ECO:0000256" key="1">
    <source>
        <dbReference type="ARBA" id="ARBA00006046"/>
    </source>
</evidence>
<dbReference type="PANTHER" id="PTHR10668">
    <property type="entry name" value="PHYTOENE DEHYDROGENASE"/>
    <property type="match status" value="1"/>
</dbReference>
<reference evidence="2" key="1">
    <citation type="submission" date="2025-08" db="UniProtKB">
        <authorList>
            <consortium name="Ensembl"/>
        </authorList>
    </citation>
    <scope>IDENTIFICATION</scope>
</reference>
<evidence type="ECO:0000313" key="2">
    <source>
        <dbReference type="Ensembl" id="ENSCCRP00010053826.1"/>
    </source>
</evidence>
<evidence type="ECO:0000313" key="3">
    <source>
        <dbReference type="Proteomes" id="UP000694427"/>
    </source>
</evidence>
<sequence length="549" mass="59450">MAAAVRAGCAHKGFISVTRRGSHSSTALKPQYDAIVIGAGHNGLIASAYLQKGGLKTAVLERRHVLGGAAVSEEIIPGFHFSRASYLLSLLRPHIYQDLELKKHGLKVYIRDPYSFTPMLEDGVRGRPPRSLTLGADLEKTQQEIGKFSEKDAKVYPDFLSYLERLACAIHPLLDAPPVDIPGLTQGSLRKKITALGSLKPLVKSGLKLGKNIPDFYELVTAPAIKVLNRWFESEPLRATLATDSVIGANTSPNNPGSGYVLLHHVMGELEKEKGAWGYVEGGMGGVSQSIARSARSLGADIFTNRDVKQVLIGQDGSAKGIILTDGTEVHSKVVLSNATPYITFKQLTPKLPNFLAAPNSADGKPGPHHQCSIHLNCESMEVLEEAYREGQQGCPSSRPMIEMTIPSVLDPTLAPPGCHVVSLFIQFTPYLLEGRRAWTDEDRERFADTVFDWVEHYAPGFKNSIVGKDILTPPDLERVFGLTGGNIFHGSMSLDQLYLARPLPSVADYRSPVKGLYLCGSGSHPGGGVMGAAGWNSALKVLADFKRL</sequence>
<accession>A0A8C1KZU6</accession>
<dbReference type="Gene3D" id="3.50.50.60">
    <property type="entry name" value="FAD/NAD(P)-binding domain"/>
    <property type="match status" value="2"/>
</dbReference>
<name>A0A8C1KZU6_CYPCA</name>
<reference evidence="2" key="2">
    <citation type="submission" date="2025-09" db="UniProtKB">
        <authorList>
            <consortium name="Ensembl"/>
        </authorList>
    </citation>
    <scope>IDENTIFICATION</scope>
</reference>
<dbReference type="SUPFAM" id="SSF51905">
    <property type="entry name" value="FAD/NAD(P)-binding domain"/>
    <property type="match status" value="1"/>
</dbReference>
<protein>
    <submittedName>
        <fullName evidence="2">Pyridine nucleotide-disulphide oxidoreductase domain 2</fullName>
    </submittedName>
</protein>
<organism evidence="2 3">
    <name type="scientific">Cyprinus carpio</name>
    <name type="common">Common carp</name>
    <dbReference type="NCBI Taxonomy" id="7962"/>
    <lineage>
        <taxon>Eukaryota</taxon>
        <taxon>Metazoa</taxon>
        <taxon>Chordata</taxon>
        <taxon>Craniata</taxon>
        <taxon>Vertebrata</taxon>
        <taxon>Euteleostomi</taxon>
        <taxon>Actinopterygii</taxon>
        <taxon>Neopterygii</taxon>
        <taxon>Teleostei</taxon>
        <taxon>Ostariophysi</taxon>
        <taxon>Cypriniformes</taxon>
        <taxon>Cyprinidae</taxon>
        <taxon>Cyprininae</taxon>
        <taxon>Cyprinus</taxon>
    </lineage>
</organism>